<evidence type="ECO:0000313" key="8">
    <source>
        <dbReference type="EMBL" id="GAA6268711.1"/>
    </source>
</evidence>
<gene>
    <name evidence="4 8" type="primary">mutL</name>
    <name evidence="8" type="ORF">F130042H8_17710</name>
</gene>
<dbReference type="Pfam" id="PF13589">
    <property type="entry name" value="HATPase_c_3"/>
    <property type="match status" value="1"/>
</dbReference>
<keyword evidence="9" id="KW-1185">Reference proteome</keyword>
<dbReference type="SUPFAM" id="SSF54211">
    <property type="entry name" value="Ribosomal protein S5 domain 2-like"/>
    <property type="match status" value="1"/>
</dbReference>
<feature type="domain" description="MutL C-terminal dimerisation" evidence="6">
    <location>
        <begin position="485"/>
        <end position="627"/>
    </location>
</feature>
<keyword evidence="8" id="KW-0255">Endonuclease</keyword>
<evidence type="ECO:0000259" key="6">
    <source>
        <dbReference type="SMART" id="SM00853"/>
    </source>
</evidence>
<dbReference type="SMART" id="SM00853">
    <property type="entry name" value="MutL_C"/>
    <property type="match status" value="1"/>
</dbReference>
<evidence type="ECO:0000256" key="1">
    <source>
        <dbReference type="ARBA" id="ARBA00006082"/>
    </source>
</evidence>
<evidence type="ECO:0000256" key="5">
    <source>
        <dbReference type="SAM" id="MobiDB-lite"/>
    </source>
</evidence>
<dbReference type="SUPFAM" id="SSF118116">
    <property type="entry name" value="DNA mismatch repair protein MutL"/>
    <property type="match status" value="1"/>
</dbReference>
<dbReference type="Pfam" id="PF08676">
    <property type="entry name" value="MutL_C"/>
    <property type="match status" value="1"/>
</dbReference>
<keyword evidence="8" id="KW-0540">Nuclease</keyword>
<dbReference type="InterPro" id="IPR037198">
    <property type="entry name" value="MutL_C_sf"/>
</dbReference>
<keyword evidence="2 4" id="KW-0227">DNA damage</keyword>
<dbReference type="PROSITE" id="PS00058">
    <property type="entry name" value="DNA_MISMATCH_REPAIR_1"/>
    <property type="match status" value="1"/>
</dbReference>
<dbReference type="InterPro" id="IPR042121">
    <property type="entry name" value="MutL_C_regsub"/>
</dbReference>
<dbReference type="InterPro" id="IPR020568">
    <property type="entry name" value="Ribosomal_Su5_D2-typ_SF"/>
</dbReference>
<feature type="compositionally biased region" description="Basic and acidic residues" evidence="5">
    <location>
        <begin position="347"/>
        <end position="370"/>
    </location>
</feature>
<dbReference type="InterPro" id="IPR020667">
    <property type="entry name" value="DNA_mismatch_repair_MutL"/>
</dbReference>
<evidence type="ECO:0000256" key="4">
    <source>
        <dbReference type="HAMAP-Rule" id="MF_00149"/>
    </source>
</evidence>
<reference evidence="8 9" key="1">
    <citation type="submission" date="2024-04" db="EMBL/GenBank/DDBJ databases">
        <title>Defined microbial consortia suppress multidrug-resistant proinflammatory Enterobacteriaceae via ecological control.</title>
        <authorList>
            <person name="Furuichi M."/>
            <person name="Kawaguchi T."/>
            <person name="Pust M."/>
            <person name="Yasuma K."/>
            <person name="Plichta D."/>
            <person name="Hasegawa N."/>
            <person name="Ohya T."/>
            <person name="Bhattarai S."/>
            <person name="Sasajima S."/>
            <person name="Aoto Y."/>
            <person name="Tuganbaev T."/>
            <person name="Yaginuma M."/>
            <person name="Ueda M."/>
            <person name="Okahashi N."/>
            <person name="Amafuji K."/>
            <person name="Kiridooshi Y."/>
            <person name="Sugita K."/>
            <person name="Strazar M."/>
            <person name="Skelly A."/>
            <person name="Suda W."/>
            <person name="Hattori M."/>
            <person name="Nakamoto N."/>
            <person name="Caballero S."/>
            <person name="Norman J."/>
            <person name="Olle B."/>
            <person name="Tanoue T."/>
            <person name="Arita M."/>
            <person name="Bucci V."/>
            <person name="Atarashi K."/>
            <person name="Xavier R."/>
            <person name="Honda K."/>
        </authorList>
    </citation>
    <scope>NUCLEOTIDE SEQUENCE [LARGE SCALE GENOMIC DNA]</scope>
    <source>
        <strain evidence="9">f13</strain>
    </source>
</reference>
<dbReference type="GO" id="GO:0004519">
    <property type="term" value="F:endonuclease activity"/>
    <property type="evidence" value="ECO:0007669"/>
    <property type="project" value="UniProtKB-KW"/>
</dbReference>
<dbReference type="InterPro" id="IPR014721">
    <property type="entry name" value="Ribsml_uS5_D2-typ_fold_subgr"/>
</dbReference>
<dbReference type="RefSeq" id="WP_178302306.1">
    <property type="nucleotide sequence ID" value="NZ_BAABXL010000001.1"/>
</dbReference>
<feature type="region of interest" description="Disordered" evidence="5">
    <location>
        <begin position="347"/>
        <end position="400"/>
    </location>
</feature>
<evidence type="ECO:0000313" key="9">
    <source>
        <dbReference type="Proteomes" id="UP001600894"/>
    </source>
</evidence>
<dbReference type="NCBIfam" id="TIGR00585">
    <property type="entry name" value="mutl"/>
    <property type="match status" value="1"/>
</dbReference>
<dbReference type="CDD" id="cd00782">
    <property type="entry name" value="MutL_Trans"/>
    <property type="match status" value="1"/>
</dbReference>
<dbReference type="InterPro" id="IPR036890">
    <property type="entry name" value="HATPase_C_sf"/>
</dbReference>
<dbReference type="HAMAP" id="MF_00149">
    <property type="entry name" value="DNA_mis_repair"/>
    <property type="match status" value="1"/>
</dbReference>
<dbReference type="Proteomes" id="UP001600894">
    <property type="component" value="Unassembled WGS sequence"/>
</dbReference>
<dbReference type="PANTHER" id="PTHR10073:SF12">
    <property type="entry name" value="DNA MISMATCH REPAIR PROTEIN MLH1"/>
    <property type="match status" value="1"/>
</dbReference>
<dbReference type="InterPro" id="IPR013507">
    <property type="entry name" value="DNA_mismatch_S5_2-like"/>
</dbReference>
<sequence>MAMISILDQATINKIAAGEVIERPASVVKELLENAIDAQSTAVTVEIRDGGCSLIRITDNGCGIPRDQIPTAFLRHATSKIRSADDLSTVASLGFRGEALASIAAVSQVELISKTADSFTGTRYQIEGGIERGTEEVGTPEGTTIIARNLFFNTPVRKKFLKTPMTEGTHVAAVVEKIALSHPDISIRFIQNNQNKLYTSGNSNLKDLIYTVFGREITSNLLQVDAVYEGIYITGYIGKPVIARSNRNYENYFVNGRYVRSNLISKGIEEAYKPFMMQHKYPFTMLHFSIEPETLDVNVHPTKMELRFSDGEYVFKRTVEAVGEALAHRELIPEVVLDETERKREEAARKRREERAPQRPEPFEKQRRNQLEAANSNSRPESRRETSYGSPGQTAHPPVAAAAETAGTLSLTGSVIPDKTKKQDTPVPQLSYAREEVPHWDQEAHKSEKKSHVIPSSSAGSEPPRQMDLFDAKLLDPRSRLKHRLIGQLFDTYWMVEYNDQLYIIDQHAAHEKVLYEKTVRSLKDRQYDSQLVNPPIILTLNPGEALLLDQYMKYFKEIGFEIEPFGGREYTVRAVPANLFSIAKKELLLEMIDGLSEDMSVHNPDIIYEKIASMSCKAAVKGRHTMSALEADRLIDQLLDLDNPYACPHGRPTIISMSRYELEKKFKRIV</sequence>
<feature type="region of interest" description="Disordered" evidence="5">
    <location>
        <begin position="437"/>
        <end position="465"/>
    </location>
</feature>
<dbReference type="SMART" id="SM01340">
    <property type="entry name" value="DNA_mis_repair"/>
    <property type="match status" value="1"/>
</dbReference>
<dbReference type="Gene3D" id="3.30.230.10">
    <property type="match status" value="1"/>
</dbReference>
<evidence type="ECO:0000256" key="2">
    <source>
        <dbReference type="ARBA" id="ARBA00022763"/>
    </source>
</evidence>
<comment type="function">
    <text evidence="4">This protein is involved in the repair of mismatches in DNA. It is required for dam-dependent methyl-directed DNA mismatch repair. May act as a 'molecular matchmaker', a protein that promotes the formation of a stable complex between two or more DNA-binding proteins in an ATP-dependent manner without itself being part of a final effector complex.</text>
</comment>
<name>A0ABQ0AXI7_9FIRM</name>
<dbReference type="InterPro" id="IPR014762">
    <property type="entry name" value="DNA_mismatch_repair_CS"/>
</dbReference>
<feature type="compositionally biased region" description="Basic and acidic residues" evidence="5">
    <location>
        <begin position="437"/>
        <end position="446"/>
    </location>
</feature>
<dbReference type="InterPro" id="IPR038973">
    <property type="entry name" value="MutL/Mlh/Pms-like"/>
</dbReference>
<dbReference type="Gene3D" id="3.30.1370.100">
    <property type="entry name" value="MutL, C-terminal domain, regulatory subdomain"/>
    <property type="match status" value="1"/>
</dbReference>
<evidence type="ECO:0000259" key="7">
    <source>
        <dbReference type="SMART" id="SM01340"/>
    </source>
</evidence>
<dbReference type="InterPro" id="IPR014790">
    <property type="entry name" value="MutL_C"/>
</dbReference>
<dbReference type="EMBL" id="BAABXL010000001">
    <property type="protein sequence ID" value="GAA6268711.1"/>
    <property type="molecule type" value="Genomic_DNA"/>
</dbReference>
<comment type="similarity">
    <text evidence="1 4">Belongs to the DNA mismatch repair MutL/HexB family.</text>
</comment>
<dbReference type="SUPFAM" id="SSF55874">
    <property type="entry name" value="ATPase domain of HSP90 chaperone/DNA topoisomerase II/histidine kinase"/>
    <property type="match status" value="1"/>
</dbReference>
<feature type="domain" description="DNA mismatch repair protein S5" evidence="7">
    <location>
        <begin position="209"/>
        <end position="327"/>
    </location>
</feature>
<dbReference type="Gene3D" id="3.30.565.10">
    <property type="entry name" value="Histidine kinase-like ATPase, C-terminal domain"/>
    <property type="match status" value="1"/>
</dbReference>
<protein>
    <recommendedName>
        <fullName evidence="4">DNA mismatch repair protein MutL</fullName>
    </recommendedName>
</protein>
<accession>A0ABQ0AXI7</accession>
<evidence type="ECO:0000256" key="3">
    <source>
        <dbReference type="ARBA" id="ARBA00023204"/>
    </source>
</evidence>
<dbReference type="PANTHER" id="PTHR10073">
    <property type="entry name" value="DNA MISMATCH REPAIR PROTEIN MLH, PMS, MUTL"/>
    <property type="match status" value="1"/>
</dbReference>
<dbReference type="Pfam" id="PF01119">
    <property type="entry name" value="DNA_mis_repair"/>
    <property type="match status" value="1"/>
</dbReference>
<dbReference type="InterPro" id="IPR002099">
    <property type="entry name" value="MutL/Mlh/PMS"/>
</dbReference>
<keyword evidence="8" id="KW-0378">Hydrolase</keyword>
<organism evidence="8 9">
    <name type="scientific">Enterocloster alcoholdehydrogenati</name>
    <dbReference type="NCBI Taxonomy" id="2547410"/>
    <lineage>
        <taxon>Bacteria</taxon>
        <taxon>Bacillati</taxon>
        <taxon>Bacillota</taxon>
        <taxon>Clostridia</taxon>
        <taxon>Lachnospirales</taxon>
        <taxon>Lachnospiraceae</taxon>
        <taxon>Enterocloster</taxon>
    </lineage>
</organism>
<dbReference type="CDD" id="cd16926">
    <property type="entry name" value="HATPase_MutL-MLH-PMS-like"/>
    <property type="match status" value="1"/>
</dbReference>
<proteinExistence type="inferred from homology"/>
<keyword evidence="3 4" id="KW-0234">DNA repair</keyword>
<comment type="caution">
    <text evidence="8">The sequence shown here is derived from an EMBL/GenBank/DDBJ whole genome shotgun (WGS) entry which is preliminary data.</text>
</comment>
<dbReference type="Gene3D" id="3.30.1540.20">
    <property type="entry name" value="MutL, C-terminal domain, dimerisation subdomain"/>
    <property type="match status" value="1"/>
</dbReference>
<dbReference type="InterPro" id="IPR042120">
    <property type="entry name" value="MutL_C_dimsub"/>
</dbReference>